<name>A0A3B0Z6D0_9ZZZZ</name>
<gene>
    <name evidence="6" type="ORF">MNBD_GAMMA17-1445</name>
</gene>
<dbReference type="EC" id="4.1.3.30" evidence="6"/>
<dbReference type="InterPro" id="IPR018523">
    <property type="entry name" value="Isocitrate_lyase_ph_CS"/>
</dbReference>
<dbReference type="InterPro" id="IPR039556">
    <property type="entry name" value="ICL/PEPM"/>
</dbReference>
<dbReference type="GO" id="GO:0046872">
    <property type="term" value="F:metal ion binding"/>
    <property type="evidence" value="ECO:0007669"/>
    <property type="project" value="UniProtKB-KW"/>
</dbReference>
<dbReference type="FunFam" id="3.20.20.60:FF:000009">
    <property type="entry name" value="2-methylisocitrate lyase"/>
    <property type="match status" value="1"/>
</dbReference>
<evidence type="ECO:0000256" key="5">
    <source>
        <dbReference type="ARBA" id="ARBA00023239"/>
    </source>
</evidence>
<dbReference type="GO" id="GO:0046421">
    <property type="term" value="F:methylisocitrate lyase activity"/>
    <property type="evidence" value="ECO:0007669"/>
    <property type="project" value="UniProtKB-EC"/>
</dbReference>
<dbReference type="Gene3D" id="3.20.20.60">
    <property type="entry name" value="Phosphoenolpyruvate-binding domains"/>
    <property type="match status" value="1"/>
</dbReference>
<dbReference type="InterPro" id="IPR015813">
    <property type="entry name" value="Pyrv/PenolPyrv_kinase-like_dom"/>
</dbReference>
<evidence type="ECO:0000313" key="6">
    <source>
        <dbReference type="EMBL" id="VAW88918.1"/>
    </source>
</evidence>
<reference evidence="6" key="1">
    <citation type="submission" date="2018-06" db="EMBL/GenBank/DDBJ databases">
        <authorList>
            <person name="Zhirakovskaya E."/>
        </authorList>
    </citation>
    <scope>NUCLEOTIDE SEQUENCE</scope>
</reference>
<dbReference type="EMBL" id="UOFQ01000111">
    <property type="protein sequence ID" value="VAW88918.1"/>
    <property type="molecule type" value="Genomic_DNA"/>
</dbReference>
<dbReference type="InterPro" id="IPR012695">
    <property type="entry name" value="PrpB"/>
</dbReference>
<proteinExistence type="inferred from homology"/>
<dbReference type="PROSITE" id="PS00161">
    <property type="entry name" value="ISOCITRATE_LYASE"/>
    <property type="match status" value="1"/>
</dbReference>
<organism evidence="6">
    <name type="scientific">hydrothermal vent metagenome</name>
    <dbReference type="NCBI Taxonomy" id="652676"/>
    <lineage>
        <taxon>unclassified sequences</taxon>
        <taxon>metagenomes</taxon>
        <taxon>ecological metagenomes</taxon>
    </lineage>
</organism>
<dbReference type="NCBIfam" id="NF008455">
    <property type="entry name" value="PRK11320.1"/>
    <property type="match status" value="1"/>
</dbReference>
<keyword evidence="5 6" id="KW-0456">Lyase</keyword>
<accession>A0A3B0Z6D0</accession>
<dbReference type="AlphaFoldDB" id="A0A3B0Z6D0"/>
<dbReference type="PANTHER" id="PTHR42905">
    <property type="entry name" value="PHOSPHOENOLPYRUVATE CARBOXYLASE"/>
    <property type="match status" value="1"/>
</dbReference>
<evidence type="ECO:0000256" key="1">
    <source>
        <dbReference type="ARBA" id="ARBA00001946"/>
    </source>
</evidence>
<comment type="cofactor">
    <cofactor evidence="1">
        <name>Mg(2+)</name>
        <dbReference type="ChEBI" id="CHEBI:18420"/>
    </cofactor>
</comment>
<sequence length="296" mass="32509">MNASSSAGKHLRDALHAEQPLQMVGTINAYCAMLAKQAGFKAIYLSGAGVANASYGLPDLGITTLDNVIEDVRRITAATDLPLLVDADTGFNNITETVERLIAAGAAGIHIEDQVSNKRCGHRPNKQLVPMVEMMSRIDEAITTRNSIDPHFVIMARTDAFAAEGAGESLRRMQRYIDAGADMLFPEALTELSQYQHIIEETTVPVLANITEFGKTPLFTVDELKSIDVSIALYPLSAFRMMSAAAWQGYSAIRNDGSQQAVVDQMQTREALYQHLDYYRHEAELDREHDDDSGES</sequence>
<dbReference type="PANTHER" id="PTHR42905:SF5">
    <property type="entry name" value="CARBOXYVINYL-CARBOXYPHOSPHONATE PHOSPHORYLMUTASE, CHLOROPLASTIC"/>
    <property type="match status" value="1"/>
</dbReference>
<dbReference type="Pfam" id="PF13714">
    <property type="entry name" value="PEP_mutase"/>
    <property type="match status" value="1"/>
</dbReference>
<dbReference type="NCBIfam" id="TIGR02317">
    <property type="entry name" value="prpB"/>
    <property type="match status" value="1"/>
</dbReference>
<keyword evidence="3" id="KW-0479">Metal-binding</keyword>
<evidence type="ECO:0000256" key="2">
    <source>
        <dbReference type="ARBA" id="ARBA00009282"/>
    </source>
</evidence>
<dbReference type="CDD" id="cd00377">
    <property type="entry name" value="ICL_PEPM"/>
    <property type="match status" value="1"/>
</dbReference>
<dbReference type="GO" id="GO:0019629">
    <property type="term" value="P:propionate catabolic process, 2-methylcitrate cycle"/>
    <property type="evidence" value="ECO:0007669"/>
    <property type="project" value="InterPro"/>
</dbReference>
<dbReference type="InterPro" id="IPR040442">
    <property type="entry name" value="Pyrv_kinase-like_dom_sf"/>
</dbReference>
<evidence type="ECO:0000256" key="3">
    <source>
        <dbReference type="ARBA" id="ARBA00022723"/>
    </source>
</evidence>
<comment type="similarity">
    <text evidence="2">Belongs to the isocitrate lyase/PEP mutase superfamily. Methylisocitrate lyase family.</text>
</comment>
<protein>
    <submittedName>
        <fullName evidence="6">Methylisocitrate lyase</fullName>
        <ecNumber evidence="6">4.1.3.30</ecNumber>
    </submittedName>
</protein>
<dbReference type="SUPFAM" id="SSF51621">
    <property type="entry name" value="Phosphoenolpyruvate/pyruvate domain"/>
    <property type="match status" value="1"/>
</dbReference>
<keyword evidence="4" id="KW-0460">Magnesium</keyword>
<evidence type="ECO:0000256" key="4">
    <source>
        <dbReference type="ARBA" id="ARBA00022842"/>
    </source>
</evidence>